<organism evidence="1 2">
    <name type="scientific">Fusarium pseudograminearum (strain CS3096)</name>
    <name type="common">Wheat and barley crown-rot fungus</name>
    <dbReference type="NCBI Taxonomy" id="1028729"/>
    <lineage>
        <taxon>Eukaryota</taxon>
        <taxon>Fungi</taxon>
        <taxon>Dikarya</taxon>
        <taxon>Ascomycota</taxon>
        <taxon>Pezizomycotina</taxon>
        <taxon>Sordariomycetes</taxon>
        <taxon>Hypocreomycetidae</taxon>
        <taxon>Hypocreales</taxon>
        <taxon>Nectriaceae</taxon>
        <taxon>Fusarium</taxon>
    </lineage>
</organism>
<protein>
    <submittedName>
        <fullName evidence="1">Uncharacterized protein</fullName>
    </submittedName>
</protein>
<dbReference type="AlphaFoldDB" id="K3VEG9"/>
<dbReference type="GeneID" id="20366219"/>
<comment type="caution">
    <text evidence="1">The sequence shown here is derived from an EMBL/GenBank/DDBJ whole genome shotgun (WGS) entry which is preliminary data.</text>
</comment>
<dbReference type="Proteomes" id="UP000007978">
    <property type="component" value="Unassembled WGS sequence"/>
</dbReference>
<accession>K3VEG9</accession>
<dbReference type="RefSeq" id="XP_009258994.1">
    <property type="nucleotide sequence ID" value="XM_009260719.1"/>
</dbReference>
<dbReference type="EMBL" id="AFNW01000205">
    <property type="protein sequence ID" value="EKJ72219.1"/>
    <property type="molecule type" value="Genomic_DNA"/>
</dbReference>
<keyword evidence="2" id="KW-1185">Reference proteome</keyword>
<feature type="non-terminal residue" evidence="1">
    <location>
        <position position="1"/>
    </location>
</feature>
<proteinExistence type="predicted"/>
<sequence>IANRILFFLNNIILIAYSYKVNRSSLNRVKV</sequence>
<evidence type="ECO:0000313" key="1">
    <source>
        <dbReference type="EMBL" id="EKJ72219.1"/>
    </source>
</evidence>
<evidence type="ECO:0000313" key="2">
    <source>
        <dbReference type="Proteomes" id="UP000007978"/>
    </source>
</evidence>
<name>K3VEG9_FUSPC</name>
<dbReference type="KEGG" id="fpu:FPSE_07601"/>
<dbReference type="HOGENOM" id="CLU_3401295_0_0_1"/>
<reference evidence="1 2" key="1">
    <citation type="journal article" date="2012" name="PLoS Pathog.">
        <title>Comparative pathogenomics reveals horizontally acquired novel virulence genes in fungi infecting cereal hosts.</title>
        <authorList>
            <person name="Gardiner D.M."/>
            <person name="McDonald M.C."/>
            <person name="Covarelli L."/>
            <person name="Solomon P.S."/>
            <person name="Rusu A.G."/>
            <person name="Marshall M."/>
            <person name="Kazan K."/>
            <person name="Chakraborty S."/>
            <person name="McDonald B.A."/>
            <person name="Manners J.M."/>
        </authorList>
    </citation>
    <scope>NUCLEOTIDE SEQUENCE [LARGE SCALE GENOMIC DNA]</scope>
    <source>
        <strain evidence="1 2">CS3096</strain>
    </source>
</reference>
<gene>
    <name evidence="1" type="ORF">FPSE_07601</name>
</gene>